<dbReference type="EMBL" id="KX833210">
    <property type="protein sequence ID" value="API82915.1"/>
    <property type="molecule type" value="Genomic_DNA"/>
</dbReference>
<evidence type="ECO:0000313" key="1">
    <source>
        <dbReference type="EMBL" id="API82915.1"/>
    </source>
</evidence>
<reference evidence="1" key="1">
    <citation type="submission" date="2016-09" db="EMBL/GenBank/DDBJ databases">
        <title>Whole genome sequence analysis of Salmonella Typhi isolated in Thailand before and after the introduction of a national immunization program.</title>
        <authorList>
            <person name="Dyson Z.A."/>
            <person name="Thanh D.P."/>
            <person name="Bodhidatta L."/>
            <person name="Mason C.J."/>
            <person name="Rabaa M.A."/>
            <person name="Vinh P.V."/>
            <person name="Thanh T.H."/>
            <person name="Thwaites G.E."/>
            <person name="Baker S."/>
            <person name="Holt K.E."/>
        </authorList>
    </citation>
    <scope>NUCLEOTIDE SEQUENCE</scope>
    <source>
        <strain evidence="1">Salmonella Typhi Ty031 plasmid pTy031_01</strain>
        <plasmid evidence="1">pTy031_01</plasmid>
    </source>
</reference>
<keyword evidence="1" id="KW-0614">Plasmid</keyword>
<name>A0A1L4BLV6_SALTI</name>
<dbReference type="AlphaFoldDB" id="A0A1L4BLV6"/>
<dbReference type="RefSeq" id="WP_050189073.1">
    <property type="nucleotide sequence ID" value="NZ_KX833210.1"/>
</dbReference>
<sequence>MNIDIIGSFNKETAIDYRVFYTTDYFEWLKDLHKTRGEKITLKELHNNLIKEYGSLVNVIELILRTDSNIGSIKESTFEIIDADNILFEGSEDLMAVRLVMNIEYLDMWIKKFDFNNYITEAFKN</sequence>
<organism evidence="1">
    <name type="scientific">Salmonella typhi</name>
    <dbReference type="NCBI Taxonomy" id="90370"/>
    <lineage>
        <taxon>Bacteria</taxon>
        <taxon>Pseudomonadati</taxon>
        <taxon>Pseudomonadota</taxon>
        <taxon>Gammaproteobacteria</taxon>
        <taxon>Enterobacterales</taxon>
        <taxon>Enterobacteriaceae</taxon>
        <taxon>Salmonella</taxon>
    </lineage>
</organism>
<protein>
    <submittedName>
        <fullName evidence="1">Uncharacterized protein</fullName>
    </submittedName>
</protein>
<geneLocation type="plasmid" evidence="1">
    <name>pTy031_01</name>
</geneLocation>
<accession>A0A1L4BLV6</accession>
<proteinExistence type="predicted"/>